<dbReference type="Proteomes" id="UP000283655">
    <property type="component" value="Unassembled WGS sequence"/>
</dbReference>
<reference evidence="1 2" key="1">
    <citation type="submission" date="2018-09" db="EMBL/GenBank/DDBJ databases">
        <title>Phylogenetic diversity of Pectobacterium and Dickeya strains causing blackleg disease of potato in Morocco.</title>
        <authorList>
            <person name="Oulghazi S."/>
            <person name="Moumni M."/>
            <person name="Faure D."/>
        </authorList>
    </citation>
    <scope>NUCLEOTIDE SEQUENCE [LARGE SCALE GENOMIC DNA]</scope>
    <source>
        <strain evidence="1 2">S1.15.11.2D</strain>
    </source>
</reference>
<evidence type="ECO:0000313" key="1">
    <source>
        <dbReference type="EMBL" id="RJL48209.1"/>
    </source>
</evidence>
<dbReference type="AlphaFoldDB" id="A0A419ARX6"/>
<comment type="caution">
    <text evidence="1">The sequence shown here is derived from an EMBL/GenBank/DDBJ whole genome shotgun (WGS) entry which is preliminary data.</text>
</comment>
<organism evidence="1 2">
    <name type="scientific">Pectobacterium carotovorum</name>
    <name type="common">Erwinia carotovora</name>
    <dbReference type="NCBI Taxonomy" id="554"/>
    <lineage>
        <taxon>Bacteria</taxon>
        <taxon>Pseudomonadati</taxon>
        <taxon>Pseudomonadota</taxon>
        <taxon>Gammaproteobacteria</taxon>
        <taxon>Enterobacterales</taxon>
        <taxon>Pectobacteriaceae</taxon>
        <taxon>Pectobacterium</taxon>
    </lineage>
</organism>
<dbReference type="EMBL" id="QZDH01000058">
    <property type="protein sequence ID" value="RJL48209.1"/>
    <property type="molecule type" value="Genomic_DNA"/>
</dbReference>
<protein>
    <submittedName>
        <fullName evidence="1">Uncharacterized protein</fullName>
    </submittedName>
</protein>
<dbReference type="RefSeq" id="WP_015730206.1">
    <property type="nucleotide sequence ID" value="NZ_JAWQQL010000001.1"/>
</dbReference>
<evidence type="ECO:0000313" key="2">
    <source>
        <dbReference type="Proteomes" id="UP000283655"/>
    </source>
</evidence>
<gene>
    <name evidence="1" type="ORF">D5071_18585</name>
</gene>
<accession>A0A419ARX6</accession>
<name>A0A419ARX6_PECCA</name>
<proteinExistence type="predicted"/>
<sequence length="133" mass="15917">MTRSSKFIGYNAMSRGLDFIYEKNNQPFGIHFWYDSDLERTKTYLYRDERTHEYTNAEMGTSEVELHMEVTSIPFLREFFEVNDNKELDKLKKDIHDIVYSHLRDGLSLIEDLGFEKYEKPDVVSKPTGRKYR</sequence>